<evidence type="ECO:0000256" key="1">
    <source>
        <dbReference type="ARBA" id="ARBA00004123"/>
    </source>
</evidence>
<dbReference type="GO" id="GO:0005737">
    <property type="term" value="C:cytoplasm"/>
    <property type="evidence" value="ECO:0007669"/>
    <property type="project" value="UniProtKB-SubCell"/>
</dbReference>
<evidence type="ECO:0000256" key="3">
    <source>
        <dbReference type="ARBA" id="ARBA00005902"/>
    </source>
</evidence>
<accession>A0A139I170</accession>
<proteinExistence type="inferred from homology"/>
<evidence type="ECO:0000256" key="4">
    <source>
        <dbReference type="ARBA" id="ARBA00022490"/>
    </source>
</evidence>
<keyword evidence="5" id="KW-0539">Nucleus</keyword>
<gene>
    <name evidence="6" type="ORF">AC579_6323</name>
</gene>
<evidence type="ECO:0000256" key="2">
    <source>
        <dbReference type="ARBA" id="ARBA00004496"/>
    </source>
</evidence>
<organism evidence="6 7">
    <name type="scientific">Pseudocercospora musae</name>
    <dbReference type="NCBI Taxonomy" id="113226"/>
    <lineage>
        <taxon>Eukaryota</taxon>
        <taxon>Fungi</taxon>
        <taxon>Dikarya</taxon>
        <taxon>Ascomycota</taxon>
        <taxon>Pezizomycotina</taxon>
        <taxon>Dothideomycetes</taxon>
        <taxon>Dothideomycetidae</taxon>
        <taxon>Mycosphaerellales</taxon>
        <taxon>Mycosphaerellaceae</taxon>
        <taxon>Pseudocercospora</taxon>
    </lineage>
</organism>
<dbReference type="GO" id="GO:0005634">
    <property type="term" value="C:nucleus"/>
    <property type="evidence" value="ECO:0007669"/>
    <property type="project" value="UniProtKB-SubCell"/>
</dbReference>
<comment type="subcellular location">
    <subcellularLocation>
        <location evidence="2">Cytoplasm</location>
    </subcellularLocation>
    <subcellularLocation>
        <location evidence="1">Nucleus</location>
    </subcellularLocation>
</comment>
<evidence type="ECO:0008006" key="8">
    <source>
        <dbReference type="Google" id="ProtNLM"/>
    </source>
</evidence>
<dbReference type="SUPFAM" id="SSF74784">
    <property type="entry name" value="Translin"/>
    <property type="match status" value="1"/>
</dbReference>
<dbReference type="OrthoDB" id="31005at2759"/>
<dbReference type="Gene3D" id="1.20.58.200">
    <property type="entry name" value="Translin, domain 2"/>
    <property type="match status" value="1"/>
</dbReference>
<dbReference type="STRING" id="113226.A0A139I170"/>
<keyword evidence="7" id="KW-1185">Reference proteome</keyword>
<dbReference type="CDD" id="cd14820">
    <property type="entry name" value="TRAX"/>
    <property type="match status" value="1"/>
</dbReference>
<dbReference type="InterPro" id="IPR002848">
    <property type="entry name" value="Translin_fam"/>
</dbReference>
<dbReference type="EMBL" id="LFZO01000442">
    <property type="protein sequence ID" value="KXT08468.1"/>
    <property type="molecule type" value="Genomic_DNA"/>
</dbReference>
<comment type="similarity">
    <text evidence="3">Belongs to the translin family.</text>
</comment>
<evidence type="ECO:0000313" key="7">
    <source>
        <dbReference type="Proteomes" id="UP000073492"/>
    </source>
</evidence>
<reference evidence="6 7" key="1">
    <citation type="submission" date="2015-07" db="EMBL/GenBank/DDBJ databases">
        <title>Comparative genomics of the Sigatoka disease complex on banana suggests a link between parallel evolutionary changes in Pseudocercospora fijiensis and Pseudocercospora eumusae and increased virulence on the banana host.</title>
        <authorList>
            <person name="Chang T.-C."/>
            <person name="Salvucci A."/>
            <person name="Crous P.W."/>
            <person name="Stergiopoulos I."/>
        </authorList>
    </citation>
    <scope>NUCLEOTIDE SEQUENCE [LARGE SCALE GENOMIC DNA]</scope>
    <source>
        <strain evidence="6 7">CBS 116634</strain>
    </source>
</reference>
<dbReference type="Gene3D" id="1.20.58.190">
    <property type="entry name" value="Translin, domain 1"/>
    <property type="match status" value="1"/>
</dbReference>
<keyword evidence="4" id="KW-0963">Cytoplasm</keyword>
<dbReference type="InterPro" id="IPR016068">
    <property type="entry name" value="Translin_N"/>
</dbReference>
<comment type="caution">
    <text evidence="6">The sequence shown here is derived from an EMBL/GenBank/DDBJ whole genome shotgun (WGS) entry which is preliminary data.</text>
</comment>
<dbReference type="GO" id="GO:0043565">
    <property type="term" value="F:sequence-specific DNA binding"/>
    <property type="evidence" value="ECO:0007669"/>
    <property type="project" value="InterPro"/>
</dbReference>
<evidence type="ECO:0000256" key="5">
    <source>
        <dbReference type="ARBA" id="ARBA00023242"/>
    </source>
</evidence>
<dbReference type="Pfam" id="PF01997">
    <property type="entry name" value="Translin"/>
    <property type="match status" value="1"/>
</dbReference>
<dbReference type="Proteomes" id="UP000073492">
    <property type="component" value="Unassembled WGS sequence"/>
</dbReference>
<dbReference type="InterPro" id="IPR016069">
    <property type="entry name" value="Translin_C"/>
</dbReference>
<dbReference type="PANTHER" id="PTHR10741">
    <property type="entry name" value="TRANSLIN AND TRANSLIN ASSOCIATED PROTEIN X"/>
    <property type="match status" value="1"/>
</dbReference>
<dbReference type="AlphaFoldDB" id="A0A139I170"/>
<protein>
    <recommendedName>
        <fullName evidence="8">Translin</fullName>
    </recommendedName>
</protein>
<dbReference type="InterPro" id="IPR036081">
    <property type="entry name" value="Translin_sf"/>
</dbReference>
<evidence type="ECO:0000313" key="6">
    <source>
        <dbReference type="EMBL" id="KXT08468.1"/>
    </source>
</evidence>
<name>A0A139I170_9PEZI</name>
<sequence>MDVYIAETGVLCFAIINVAKPSLMGKRSHADMEGKNGASASSPFMAMFEQFKSELDEHHDRRERIIKASRDITAASKKIIFALQRYGWPEQFERSLDILTIDRVRTLGDPIPPNLVKNNHQYYDTIFTQFSSVSGDLQGLNAHRYARQISGGCQEWMEAVSFEYYLTKASILGFEDAAILLQKNSEARGIELSPEDYVLGIFDMTGELMRFGITSMATRGALPGLSQGPNFGGPKNVLDDMRALRSALEALNAGHGPFAKDVDKKMDVMRSSVEKVEKSLYGLVVRGAERPKGWNPDTETTSRAIEVDS</sequence>